<accession>A0ABT2ELC4</accession>
<keyword evidence="9" id="KW-1185">Reference proteome</keyword>
<evidence type="ECO:0000256" key="2">
    <source>
        <dbReference type="ARBA" id="ARBA00022603"/>
    </source>
</evidence>
<evidence type="ECO:0000313" key="8">
    <source>
        <dbReference type="EMBL" id="MCS3918696.1"/>
    </source>
</evidence>
<dbReference type="PANTHER" id="PTHR33841">
    <property type="entry name" value="DNA METHYLTRANSFERASE YEEA-RELATED"/>
    <property type="match status" value="1"/>
</dbReference>
<evidence type="ECO:0000256" key="6">
    <source>
        <dbReference type="SAM" id="MobiDB-lite"/>
    </source>
</evidence>
<keyword evidence="3" id="KW-0808">Transferase</keyword>
<dbReference type="SUPFAM" id="SSF53335">
    <property type="entry name" value="S-adenosyl-L-methionine-dependent methyltransferases"/>
    <property type="match status" value="1"/>
</dbReference>
<proteinExistence type="predicted"/>
<feature type="region of interest" description="Disordered" evidence="6">
    <location>
        <begin position="1576"/>
        <end position="1600"/>
    </location>
</feature>
<evidence type="ECO:0000256" key="4">
    <source>
        <dbReference type="ARBA" id="ARBA00022691"/>
    </source>
</evidence>
<keyword evidence="4" id="KW-0949">S-adenosyl-L-methionine</keyword>
<dbReference type="EC" id="2.1.1.72" evidence="1"/>
<dbReference type="InterPro" id="IPR050953">
    <property type="entry name" value="N4_N6_ade-DNA_methylase"/>
</dbReference>
<name>A0ABT2ELC4_9BACT</name>
<dbReference type="EMBL" id="JANUCP010000002">
    <property type="protein sequence ID" value="MCS3918696.1"/>
    <property type="molecule type" value="Genomic_DNA"/>
</dbReference>
<dbReference type="InterPro" id="IPR011639">
    <property type="entry name" value="MethylTrfase_TaqI-like_dom"/>
</dbReference>
<evidence type="ECO:0000313" key="9">
    <source>
        <dbReference type="Proteomes" id="UP001204798"/>
    </source>
</evidence>
<dbReference type="PANTHER" id="PTHR33841:SF1">
    <property type="entry name" value="DNA METHYLTRANSFERASE A"/>
    <property type="match status" value="1"/>
</dbReference>
<dbReference type="Gene3D" id="3.40.50.150">
    <property type="entry name" value="Vaccinia Virus protein VP39"/>
    <property type="match status" value="2"/>
</dbReference>
<protein>
    <recommendedName>
        <fullName evidence="1">site-specific DNA-methyltransferase (adenine-specific)</fullName>
        <ecNumber evidence="1">2.1.1.72</ecNumber>
    </recommendedName>
</protein>
<evidence type="ECO:0000259" key="7">
    <source>
        <dbReference type="Pfam" id="PF07669"/>
    </source>
</evidence>
<comment type="catalytic activity">
    <reaction evidence="5">
        <text>a 2'-deoxyadenosine in DNA + S-adenosyl-L-methionine = an N(6)-methyl-2'-deoxyadenosine in DNA + S-adenosyl-L-homocysteine + H(+)</text>
        <dbReference type="Rhea" id="RHEA:15197"/>
        <dbReference type="Rhea" id="RHEA-COMP:12418"/>
        <dbReference type="Rhea" id="RHEA-COMP:12419"/>
        <dbReference type="ChEBI" id="CHEBI:15378"/>
        <dbReference type="ChEBI" id="CHEBI:57856"/>
        <dbReference type="ChEBI" id="CHEBI:59789"/>
        <dbReference type="ChEBI" id="CHEBI:90615"/>
        <dbReference type="ChEBI" id="CHEBI:90616"/>
        <dbReference type="EC" id="2.1.1.72"/>
    </reaction>
</comment>
<sequence>MQAVIFQGHAFPEDFFAPEEGLIWSDRRWQQRLDKVTAQRRFRDARYAINYALRNLAERQQARATAHHLLRPLAGLFGWRLGDRPEQVETSEGEEEVGYAVFVDGNEPLLFVRTLAPDASFDSPPEGHHRRFAPTLVMERALREKAHNFGVLLNGTSLRLLHFESGMRSWAEVNLTAIAEGTREGEKAWSFLWAFLRSEALKQKNLQDAVDEAKLHAQKVGEDLGRQVQEAIKTLISAVINHPENAQIKSQLVNELPDFYEQALRFLYRLLFVLYAEARGLLPLDLPLYREGYSLARWAKWAFENRNRITDNDCFLEATIKALFRLLWEGADLGHLGKIPAYKGNLFDPNATSLLNSARIGDRSLAEVLIRLTYRQTPQGWQRVSYRNLAVEHIGSVYETLLEFQPQVAMETMWEVQVNGRTEVLNKEQMREVLSRRPCENPEQIGDSELESFARRIHSRGRSQKTLRVIRKLRTGEVFLRAGFRRKQTGTYFTHPALVNFLVRKTLEPLVEGKSPEELLQIKVVDPAMGSGHFLVAACRFLAEKLLAGYKQRYDEVQRSNPDLPETEIFSVAQIPHQLARVWHDDERALAACKLLVANHCLYGVDKNPLAVDLAKVTLWIETAASDQPLTFLDHRFKVGDSLLGIPLKRILPKGLFADLLQAKLCQAFKHLQRISELMSDDPANLDGLRVAHQAMEETLQPFWQLHQIAVGAELSKGKGRDKNTDNQWRRELSAGNLEGALQLGEQLRKVGEENRSFSWELAFPDVFFEPDGTPKENAGFDAVLGNPPWDKVKPQELEFYADYDPLIGDYQGQSRKDRIKELQRLFAGLKQKWDEYENAIKAYSAFLTRSGVYRYQFATLCNSCNALLPEVQCKQCGDLTPMDEKCAFCGTTLFGRTKPMNCPNCNCKADLKAKNALHKTSGDPDFYRFFAERAWQLTKQGGFVGFLLPAAFYSTEGATALRRLLLDKSQMTACFSFENRKGIMPIHRSFKFATVVWRKGGKTDEFPAAFMLHDPEFLDLPETSPERVSRQVNLTTAFIERTSPGYRLFLEVKNELERRLADRLHQKFPRLGEKLTGTWNVRFTTELHMTQDSYLFRTAEQLEQNLAQRVEPDPKNRQGGIYYRTPDEATYQRFGYRVVHVPHYDIKVALPEDAIPDKSAEEIEQKLWAEFEEEEEERQERRRRMRPWESRRPRKESMLREVLTRGFVCDDEYVPLYEGRMVHQFDPAAKAYVSGEGHRQTWRPLGWREKHLKPHFFVSRKLFAALLPEQVRFRAGFMRVARNTDERTIQTTVMPSMAGCGHALTTLAFSPQKLTLPILWASLANSFAVDYLARRKVLVNLDFWLMSQLPMPRLSPEDGLGRELVVLAARLNCVIPELAELWEEVAKCYPEAMHSKWQLPDEQTPEDLKAKLPVLDPNERQFLRARVDALVADAYGLSVHEFAYILSTFPLLDRNQPPLPMRRSDIGRPDAETEPKSTVTRDLALLAFMLHKGWQPSPFGQSNPDFHRWLCEKLGVSVQACKRASESDELPQIPADLGEWFAKEVPEAQIPEMGEIRDLEERLFVALKKLNATAYIPTQREGEEEAEEESEDETAEDSE</sequence>
<feature type="domain" description="Type II methyltransferase M.TaqI-like" evidence="7">
    <location>
        <begin position="914"/>
        <end position="980"/>
    </location>
</feature>
<gene>
    <name evidence="8" type="ORF">M2350_001096</name>
</gene>
<organism evidence="8 9">
    <name type="scientific">Candidatus Fervidibacter sacchari</name>
    <dbReference type="NCBI Taxonomy" id="1448929"/>
    <lineage>
        <taxon>Bacteria</taxon>
        <taxon>Candidatus Fervidibacterota</taxon>
        <taxon>Candidatus Fervidibacter</taxon>
    </lineage>
</organism>
<dbReference type="RefSeq" id="WP_259094718.1">
    <property type="nucleotide sequence ID" value="NZ_CP130454.1"/>
</dbReference>
<feature type="domain" description="Type II methyltransferase M.TaqI-like" evidence="7">
    <location>
        <begin position="600"/>
        <end position="797"/>
    </location>
</feature>
<dbReference type="PRINTS" id="PR00507">
    <property type="entry name" value="N12N6MTFRASE"/>
</dbReference>
<evidence type="ECO:0000256" key="1">
    <source>
        <dbReference type="ARBA" id="ARBA00011900"/>
    </source>
</evidence>
<dbReference type="Pfam" id="PF07669">
    <property type="entry name" value="Eco57I"/>
    <property type="match status" value="2"/>
</dbReference>
<evidence type="ECO:0000256" key="5">
    <source>
        <dbReference type="ARBA" id="ARBA00047942"/>
    </source>
</evidence>
<dbReference type="Proteomes" id="UP001204798">
    <property type="component" value="Unassembled WGS sequence"/>
</dbReference>
<keyword evidence="2" id="KW-0489">Methyltransferase</keyword>
<reference evidence="8 9" key="1">
    <citation type="submission" date="2022-08" db="EMBL/GenBank/DDBJ databases">
        <title>Bacterial and archaeal communities from various locations to study Microbial Dark Matter (Phase II).</title>
        <authorList>
            <person name="Stepanauskas R."/>
        </authorList>
    </citation>
    <scope>NUCLEOTIDE SEQUENCE [LARGE SCALE GENOMIC DNA]</scope>
    <source>
        <strain evidence="8 9">PD1</strain>
    </source>
</reference>
<evidence type="ECO:0000256" key="3">
    <source>
        <dbReference type="ARBA" id="ARBA00022679"/>
    </source>
</evidence>
<feature type="compositionally biased region" description="Acidic residues" evidence="6">
    <location>
        <begin position="1583"/>
        <end position="1600"/>
    </location>
</feature>
<comment type="caution">
    <text evidence="8">The sequence shown here is derived from an EMBL/GenBank/DDBJ whole genome shotgun (WGS) entry which is preliminary data.</text>
</comment>
<dbReference type="InterPro" id="IPR029063">
    <property type="entry name" value="SAM-dependent_MTases_sf"/>
</dbReference>